<sequence>MPKGDNISGKLGSATVILNVPVRPRNTRPTGKNPKRLHARAINRILDKETGDLVGWLYEWNTGERVPRWKASAVSDVIYD</sequence>
<evidence type="ECO:0000313" key="1">
    <source>
        <dbReference type="EMBL" id="WYK20141.1"/>
    </source>
</evidence>
<dbReference type="RefSeq" id="WP_317054378.1">
    <property type="nucleotide sequence ID" value="NZ_CP146607.1"/>
</dbReference>
<evidence type="ECO:0000313" key="2">
    <source>
        <dbReference type="Proteomes" id="UP001281305"/>
    </source>
</evidence>
<protein>
    <submittedName>
        <fullName evidence="1">Uncharacterized protein</fullName>
    </submittedName>
</protein>
<proteinExistence type="predicted"/>
<accession>A0ABZ2TKM4</accession>
<reference evidence="1 2" key="1">
    <citation type="submission" date="2024-02" db="EMBL/GenBank/DDBJ databases">
        <title>Roseovarius strain W115 nov., isolated from a marine algae.</title>
        <authorList>
            <person name="Lee M.W."/>
            <person name="Lee J.K."/>
            <person name="Kim J.M."/>
            <person name="Choi D.G."/>
            <person name="Baek J.H."/>
            <person name="Bayburt H."/>
            <person name="Jung J.J."/>
            <person name="Han D.M."/>
            <person name="Jeon C.O."/>
        </authorList>
    </citation>
    <scope>NUCLEOTIDE SEQUENCE [LARGE SCALE GENOMIC DNA]</scope>
    <source>
        <strain evidence="1 2">W115</strain>
        <plasmid evidence="1 2">unnamed1</plasmid>
    </source>
</reference>
<dbReference type="EMBL" id="CP146607">
    <property type="protein sequence ID" value="WYK20141.1"/>
    <property type="molecule type" value="Genomic_DNA"/>
</dbReference>
<gene>
    <name evidence="1" type="ORF">RZS32_018825</name>
</gene>
<geneLocation type="plasmid" evidence="1 2">
    <name>unnamed1</name>
</geneLocation>
<organism evidence="1 2">
    <name type="scientific">Roseovarius rhodophyticola</name>
    <dbReference type="NCBI Taxonomy" id="3080827"/>
    <lineage>
        <taxon>Bacteria</taxon>
        <taxon>Pseudomonadati</taxon>
        <taxon>Pseudomonadota</taxon>
        <taxon>Alphaproteobacteria</taxon>
        <taxon>Rhodobacterales</taxon>
        <taxon>Roseobacteraceae</taxon>
        <taxon>Roseovarius</taxon>
    </lineage>
</organism>
<name>A0ABZ2TKM4_9RHOB</name>
<dbReference type="Proteomes" id="UP001281305">
    <property type="component" value="Plasmid unnamed1"/>
</dbReference>
<keyword evidence="2" id="KW-1185">Reference proteome</keyword>
<keyword evidence="1" id="KW-0614">Plasmid</keyword>